<dbReference type="EMBL" id="JAHWQX010000002">
    <property type="protein sequence ID" value="MBW3096966.1"/>
    <property type="molecule type" value="Genomic_DNA"/>
</dbReference>
<feature type="transmembrane region" description="Helical" evidence="2">
    <location>
        <begin position="235"/>
        <end position="255"/>
    </location>
</feature>
<feature type="transmembrane region" description="Helical" evidence="2">
    <location>
        <begin position="391"/>
        <end position="410"/>
    </location>
</feature>
<evidence type="ECO:0000259" key="4">
    <source>
        <dbReference type="Pfam" id="PF09972"/>
    </source>
</evidence>
<name>A0ABS6WLY0_9HYPH</name>
<dbReference type="Pfam" id="PF20990">
    <property type="entry name" value="DUF2207_C"/>
    <property type="match status" value="1"/>
</dbReference>
<gene>
    <name evidence="6" type="ORF">KY465_06715</name>
</gene>
<evidence type="ECO:0000259" key="5">
    <source>
        <dbReference type="Pfam" id="PF20990"/>
    </source>
</evidence>
<evidence type="ECO:0000313" key="7">
    <source>
        <dbReference type="Proteomes" id="UP001430804"/>
    </source>
</evidence>
<keyword evidence="2" id="KW-1133">Transmembrane helix</keyword>
<feature type="domain" description="Predicted membrane protein YciQ-like C-terminal" evidence="5">
    <location>
        <begin position="450"/>
        <end position="563"/>
    </location>
</feature>
<protein>
    <submittedName>
        <fullName evidence="6">DUF2207 domain-containing protein</fullName>
    </submittedName>
</protein>
<feature type="transmembrane region" description="Helical" evidence="2">
    <location>
        <begin position="453"/>
        <end position="474"/>
    </location>
</feature>
<keyword evidence="3" id="KW-0732">Signal</keyword>
<keyword evidence="7" id="KW-1185">Reference proteome</keyword>
<dbReference type="Pfam" id="PF09972">
    <property type="entry name" value="DUF2207"/>
    <property type="match status" value="1"/>
</dbReference>
<proteinExistence type="predicted"/>
<feature type="domain" description="DUF2207" evidence="4">
    <location>
        <begin position="26"/>
        <end position="215"/>
    </location>
</feature>
<feature type="transmembrane region" description="Helical" evidence="2">
    <location>
        <begin position="416"/>
        <end position="441"/>
    </location>
</feature>
<feature type="transmembrane region" description="Helical" evidence="2">
    <location>
        <begin position="480"/>
        <end position="502"/>
    </location>
</feature>
<dbReference type="RefSeq" id="WP_219200925.1">
    <property type="nucleotide sequence ID" value="NZ_JAHWQX010000002.1"/>
</dbReference>
<evidence type="ECO:0000313" key="6">
    <source>
        <dbReference type="EMBL" id="MBW3096966.1"/>
    </source>
</evidence>
<reference evidence="6" key="1">
    <citation type="submission" date="2021-07" db="EMBL/GenBank/DDBJ databases">
        <title>Pseudohoeflea marina sp. nov. a polyhydroxyalcanoate-producing bacterium.</title>
        <authorList>
            <person name="Zheng W."/>
            <person name="Yu S."/>
            <person name="Huang Y."/>
        </authorList>
    </citation>
    <scope>NUCLEOTIDE SEQUENCE</scope>
    <source>
        <strain evidence="6">DP4N28-3</strain>
    </source>
</reference>
<accession>A0ABS6WLY0</accession>
<feature type="compositionally biased region" description="Gly residues" evidence="1">
    <location>
        <begin position="622"/>
        <end position="640"/>
    </location>
</feature>
<organism evidence="6 7">
    <name type="scientific">Pseudohoeflea coraliihabitans</name>
    <dbReference type="NCBI Taxonomy" id="2860393"/>
    <lineage>
        <taxon>Bacteria</taxon>
        <taxon>Pseudomonadati</taxon>
        <taxon>Pseudomonadota</taxon>
        <taxon>Alphaproteobacteria</taxon>
        <taxon>Hyphomicrobiales</taxon>
        <taxon>Rhizobiaceae</taxon>
        <taxon>Pseudohoeflea</taxon>
    </lineage>
</organism>
<evidence type="ECO:0000256" key="1">
    <source>
        <dbReference type="SAM" id="MobiDB-lite"/>
    </source>
</evidence>
<keyword evidence="2" id="KW-0472">Membrane</keyword>
<keyword evidence="2" id="KW-0812">Transmembrane</keyword>
<sequence length="640" mass="68891">MTRIALLAGLLLICLAAGPAAAREAIEHFHAKILVLADGTLDVTETIRVRAEGRDIRRGIYRDIPVSHTDERGLRFDKGFEILAVSRNGDPEPHHIEWPGRFLRLYIGEEDTLLPPGSHTYSIRYQTTRQLRYFEDFDEIYWNVTGNFWAFPILAASAEIILPAGATAERLAASTGRYGTQGRDYRASGEGTSRAVFEMTRPLAPQEGLTVAVGFTSGVVAVQQDTLRTMLLSNAGLLVLLAGWIIMPLFFLFAWHRIGRDPPPRTVIPLFHPPGDLEPAAISYIHFHGFRTHGKRHLAFIAALLSLGVRKRLVIAEDAAAGITLRRAAAPPAADPLPVGEAALYDALLGHRQEIALDRGNGKTLLSAQMRFRKALSRLYKNRYYRLNRGWFISGLVLGIATLAGGLVLQQPPDEGLVFIIPVLGAAIAGAAATVLASRIWNDPLRGWAMRGLAVLMFAIGTAFFAGSLLLPLVSEGPELYRIVSLLLVFGVAIAAAMLHLLEAPTPLGADMLARIEGFKLYLVTAESARLNLRNAPQMSEELFERYLPYAAGLGVEQPWSEAWAAHLERVAPDDANAYRPGWYSGRNWSPSRVGATAAASVAAVSSAMAAAMPAPKSSSGSSGGGFSGGGGGGGGGGGW</sequence>
<dbReference type="InterPro" id="IPR018702">
    <property type="entry name" value="DUF2207"/>
</dbReference>
<feature type="region of interest" description="Disordered" evidence="1">
    <location>
        <begin position="614"/>
        <end position="640"/>
    </location>
</feature>
<comment type="caution">
    <text evidence="6">The sequence shown here is derived from an EMBL/GenBank/DDBJ whole genome shotgun (WGS) entry which is preliminary data.</text>
</comment>
<dbReference type="Proteomes" id="UP001430804">
    <property type="component" value="Unassembled WGS sequence"/>
</dbReference>
<evidence type="ECO:0000256" key="3">
    <source>
        <dbReference type="SAM" id="SignalP"/>
    </source>
</evidence>
<evidence type="ECO:0000256" key="2">
    <source>
        <dbReference type="SAM" id="Phobius"/>
    </source>
</evidence>
<feature type="chain" id="PRO_5045403796" evidence="3">
    <location>
        <begin position="23"/>
        <end position="640"/>
    </location>
</feature>
<dbReference type="InterPro" id="IPR048389">
    <property type="entry name" value="YciQ-like_C"/>
</dbReference>
<feature type="signal peptide" evidence="3">
    <location>
        <begin position="1"/>
        <end position="22"/>
    </location>
</feature>